<dbReference type="Pfam" id="PF14223">
    <property type="entry name" value="Retrotran_gag_2"/>
    <property type="match status" value="1"/>
</dbReference>
<evidence type="ECO:0000256" key="1">
    <source>
        <dbReference type="SAM" id="MobiDB-lite"/>
    </source>
</evidence>
<accession>A0ABD2ZF35</accession>
<dbReference type="Proteomes" id="UP001630127">
    <property type="component" value="Unassembled WGS sequence"/>
</dbReference>
<evidence type="ECO:0000313" key="3">
    <source>
        <dbReference type="Proteomes" id="UP001630127"/>
    </source>
</evidence>
<dbReference type="PANTHER" id="PTHR47481">
    <property type="match status" value="1"/>
</dbReference>
<gene>
    <name evidence="2" type="ORF">ACH5RR_023899</name>
</gene>
<evidence type="ECO:0008006" key="4">
    <source>
        <dbReference type="Google" id="ProtNLM"/>
    </source>
</evidence>
<reference evidence="2 3" key="1">
    <citation type="submission" date="2024-11" db="EMBL/GenBank/DDBJ databases">
        <title>A near-complete genome assembly of Cinchona calisaya.</title>
        <authorList>
            <person name="Lian D.C."/>
            <person name="Zhao X.W."/>
            <person name="Wei L."/>
        </authorList>
    </citation>
    <scope>NUCLEOTIDE SEQUENCE [LARGE SCALE GENOMIC DNA]</scope>
    <source>
        <tissue evidence="2">Nenye</tissue>
    </source>
</reference>
<dbReference type="AlphaFoldDB" id="A0ABD2ZF35"/>
<dbReference type="EMBL" id="JBJUIK010000010">
    <property type="protein sequence ID" value="KAL3516997.1"/>
    <property type="molecule type" value="Genomic_DNA"/>
</dbReference>
<comment type="caution">
    <text evidence="2">The sequence shown here is derived from an EMBL/GenBank/DDBJ whole genome shotgun (WGS) entry which is preliminary data.</text>
</comment>
<sequence>MHLKMSFNQASKGNQSMIDFLSYVKSIADQLHAIGCPVKNEDVILQILSSFPQEYSYVVTVMTAKKPLPSFLGLRSFLLAHEPHVLKSTPSSIENSQALLATRGHGNRGGSGQSN</sequence>
<protein>
    <recommendedName>
        <fullName evidence="4">Retrovirus-related Pol polyprotein from transposon TNT 1-94</fullName>
    </recommendedName>
</protein>
<proteinExistence type="predicted"/>
<organism evidence="2 3">
    <name type="scientific">Cinchona calisaya</name>
    <dbReference type="NCBI Taxonomy" id="153742"/>
    <lineage>
        <taxon>Eukaryota</taxon>
        <taxon>Viridiplantae</taxon>
        <taxon>Streptophyta</taxon>
        <taxon>Embryophyta</taxon>
        <taxon>Tracheophyta</taxon>
        <taxon>Spermatophyta</taxon>
        <taxon>Magnoliopsida</taxon>
        <taxon>eudicotyledons</taxon>
        <taxon>Gunneridae</taxon>
        <taxon>Pentapetalae</taxon>
        <taxon>asterids</taxon>
        <taxon>lamiids</taxon>
        <taxon>Gentianales</taxon>
        <taxon>Rubiaceae</taxon>
        <taxon>Cinchonoideae</taxon>
        <taxon>Cinchoneae</taxon>
        <taxon>Cinchona</taxon>
    </lineage>
</organism>
<feature type="region of interest" description="Disordered" evidence="1">
    <location>
        <begin position="96"/>
        <end position="115"/>
    </location>
</feature>
<keyword evidence="3" id="KW-1185">Reference proteome</keyword>
<name>A0ABD2ZF35_9GENT</name>
<dbReference type="PANTHER" id="PTHR47481:SF29">
    <property type="entry name" value="RETROTRANSPOSON GAG DOMAIN-CONTAINING PROTEIN"/>
    <property type="match status" value="1"/>
</dbReference>
<evidence type="ECO:0000313" key="2">
    <source>
        <dbReference type="EMBL" id="KAL3516997.1"/>
    </source>
</evidence>